<evidence type="ECO:0000256" key="2">
    <source>
        <dbReference type="ARBA" id="ARBA00004308"/>
    </source>
</evidence>
<evidence type="ECO:0000256" key="5">
    <source>
        <dbReference type="ARBA" id="ARBA00022729"/>
    </source>
</evidence>
<organism evidence="13 14">
    <name type="scientific">Plectosphaerella cucumerina</name>
    <dbReference type="NCBI Taxonomy" id="40658"/>
    <lineage>
        <taxon>Eukaryota</taxon>
        <taxon>Fungi</taxon>
        <taxon>Dikarya</taxon>
        <taxon>Ascomycota</taxon>
        <taxon>Pezizomycotina</taxon>
        <taxon>Sordariomycetes</taxon>
        <taxon>Hypocreomycetidae</taxon>
        <taxon>Glomerellales</taxon>
        <taxon>Plectosphaerellaceae</taxon>
        <taxon>Plectosphaerella</taxon>
    </lineage>
</organism>
<evidence type="ECO:0000256" key="10">
    <source>
        <dbReference type="PIRNR" id="PIRNR016302"/>
    </source>
</evidence>
<dbReference type="InterPro" id="IPR005198">
    <property type="entry name" value="Glyco_hydro_76"/>
</dbReference>
<feature type="chain" id="PRO_5035478410" description="Mannan endo-1,6-alpha-mannosidase" evidence="12">
    <location>
        <begin position="25"/>
        <end position="482"/>
    </location>
</feature>
<evidence type="ECO:0000256" key="9">
    <source>
        <dbReference type="ARBA" id="ARBA00023295"/>
    </source>
</evidence>
<dbReference type="PIRSF" id="PIRSF016302">
    <property type="entry name" value="Man_a_manosd"/>
    <property type="match status" value="1"/>
</dbReference>
<proteinExistence type="inferred from homology"/>
<protein>
    <recommendedName>
        <fullName evidence="4 10">Mannan endo-1,6-alpha-mannosidase</fullName>
        <ecNumber evidence="4 10">3.2.1.101</ecNumber>
    </recommendedName>
</protein>
<dbReference type="PANTHER" id="PTHR12145">
    <property type="entry name" value="MANNAN ENDO-1,6-ALPHA-MANNOSIDASE DCW1"/>
    <property type="match status" value="1"/>
</dbReference>
<evidence type="ECO:0000256" key="11">
    <source>
        <dbReference type="SAM" id="MobiDB-lite"/>
    </source>
</evidence>
<dbReference type="Proteomes" id="UP000813385">
    <property type="component" value="Unassembled WGS sequence"/>
</dbReference>
<dbReference type="GO" id="GO:0016052">
    <property type="term" value="P:carbohydrate catabolic process"/>
    <property type="evidence" value="ECO:0007669"/>
    <property type="project" value="InterPro"/>
</dbReference>
<evidence type="ECO:0000313" key="14">
    <source>
        <dbReference type="Proteomes" id="UP000813385"/>
    </source>
</evidence>
<sequence length="482" mass="51990">MARLFISPLRAIVLLSVGLPSATAQVYKLGDRNDIVASARMLAFDLMTFYDGNETGRVPGLLPGPPSEGLGDYYWGQAAHFWATFIDYWSATGDETYNDLTTQGLLHQVGDSNDFSPFNQTRTLSNDDQCGWGTVAMLAAESRFPSPDGAPGWLSIAQNVFEQLAWRFDQEEGGACGGGLRWSVLSQNQGYGFKQTQATGCFLNLAARLARHTGNETYTNYADKSWDWMYNVGFIDDDTWRVYDGSHAELNCTADSLIKTTFSVVISSIAQGSAFMYNQTQSDVWRNRTSNLTQRFLTDFVEDNGAFFELPCERVTGQCKSDMLGFKGLAHRWLASSSQVAPFLREKLLPALRASAQTAVDQCTGGASSRQCGFYWSKGRFIDPEVDATTGLSEQMSVLGAVLSLLIPEVDAPALQSADPVGGSDNANGDEDEDERGNGNGSDDGNANNSTPDGGSGAGSLQGASLLATIAGVCALGVMSWC</sequence>
<dbReference type="GO" id="GO:0012505">
    <property type="term" value="C:endomembrane system"/>
    <property type="evidence" value="ECO:0007669"/>
    <property type="project" value="UniProtKB-SubCell"/>
</dbReference>
<dbReference type="AlphaFoldDB" id="A0A8K0TQ60"/>
<dbReference type="PANTHER" id="PTHR12145:SF36">
    <property type="entry name" value="MANNAN ENDO-1,6-ALPHA-MANNOSIDASE DCW1"/>
    <property type="match status" value="1"/>
</dbReference>
<dbReference type="Gene3D" id="1.50.10.20">
    <property type="match status" value="1"/>
</dbReference>
<dbReference type="InterPro" id="IPR008928">
    <property type="entry name" value="6-hairpin_glycosidase_sf"/>
</dbReference>
<gene>
    <name evidence="13" type="ORF">B0T11DRAFT_220477</name>
</gene>
<dbReference type="GO" id="GO:0008496">
    <property type="term" value="F:mannan endo-1,6-alpha-mannosidase activity"/>
    <property type="evidence" value="ECO:0007669"/>
    <property type="project" value="UniProtKB-UniRule"/>
</dbReference>
<keyword evidence="8" id="KW-0325">Glycoprotein</keyword>
<feature type="region of interest" description="Disordered" evidence="11">
    <location>
        <begin position="414"/>
        <end position="458"/>
    </location>
</feature>
<comment type="catalytic activity">
    <reaction evidence="1 10">
        <text>Random hydrolysis of (1-&gt;6)-alpha-D-mannosidic linkages in unbranched (1-&gt;6)-mannans.</text>
        <dbReference type="EC" id="3.2.1.101"/>
    </reaction>
</comment>
<keyword evidence="7" id="KW-0472">Membrane</keyword>
<dbReference type="FunFam" id="1.50.10.20:FF:000006">
    <property type="entry name" value="Mannan endo-1,6-alpha-mannosidase"/>
    <property type="match status" value="1"/>
</dbReference>
<dbReference type="Pfam" id="PF03663">
    <property type="entry name" value="Glyco_hydro_76"/>
    <property type="match status" value="1"/>
</dbReference>
<dbReference type="GO" id="GO:0009272">
    <property type="term" value="P:fungal-type cell wall biogenesis"/>
    <property type="evidence" value="ECO:0007669"/>
    <property type="project" value="TreeGrafter"/>
</dbReference>
<evidence type="ECO:0000256" key="3">
    <source>
        <dbReference type="ARBA" id="ARBA00009699"/>
    </source>
</evidence>
<accession>A0A8K0TQ60</accession>
<evidence type="ECO:0000256" key="1">
    <source>
        <dbReference type="ARBA" id="ARBA00001452"/>
    </source>
</evidence>
<feature type="signal peptide" evidence="12">
    <location>
        <begin position="1"/>
        <end position="24"/>
    </location>
</feature>
<evidence type="ECO:0000256" key="6">
    <source>
        <dbReference type="ARBA" id="ARBA00022801"/>
    </source>
</evidence>
<name>A0A8K0TQ60_9PEZI</name>
<keyword evidence="5 12" id="KW-0732">Signal</keyword>
<evidence type="ECO:0000313" key="13">
    <source>
        <dbReference type="EMBL" id="KAH7374452.1"/>
    </source>
</evidence>
<reference evidence="13" key="1">
    <citation type="journal article" date="2021" name="Nat. Commun.">
        <title>Genetic determinants of endophytism in the Arabidopsis root mycobiome.</title>
        <authorList>
            <person name="Mesny F."/>
            <person name="Miyauchi S."/>
            <person name="Thiergart T."/>
            <person name="Pickel B."/>
            <person name="Atanasova L."/>
            <person name="Karlsson M."/>
            <person name="Huettel B."/>
            <person name="Barry K.W."/>
            <person name="Haridas S."/>
            <person name="Chen C."/>
            <person name="Bauer D."/>
            <person name="Andreopoulos W."/>
            <person name="Pangilinan J."/>
            <person name="LaButti K."/>
            <person name="Riley R."/>
            <person name="Lipzen A."/>
            <person name="Clum A."/>
            <person name="Drula E."/>
            <person name="Henrissat B."/>
            <person name="Kohler A."/>
            <person name="Grigoriev I.V."/>
            <person name="Martin F.M."/>
            <person name="Hacquard S."/>
        </authorList>
    </citation>
    <scope>NUCLEOTIDE SEQUENCE</scope>
    <source>
        <strain evidence="13">MPI-CAGE-AT-0016</strain>
    </source>
</reference>
<evidence type="ECO:0000256" key="8">
    <source>
        <dbReference type="ARBA" id="ARBA00023180"/>
    </source>
</evidence>
<dbReference type="InterPro" id="IPR014480">
    <property type="entry name" value="Mannan-1_6-alpha_mannosidase"/>
</dbReference>
<dbReference type="SUPFAM" id="SSF48208">
    <property type="entry name" value="Six-hairpin glycosidases"/>
    <property type="match status" value="1"/>
</dbReference>
<keyword evidence="14" id="KW-1185">Reference proteome</keyword>
<keyword evidence="9 10" id="KW-0326">Glycosidase</keyword>
<comment type="caution">
    <text evidence="13">The sequence shown here is derived from an EMBL/GenBank/DDBJ whole genome shotgun (WGS) entry which is preliminary data.</text>
</comment>
<evidence type="ECO:0000256" key="4">
    <source>
        <dbReference type="ARBA" id="ARBA00012350"/>
    </source>
</evidence>
<evidence type="ECO:0000256" key="12">
    <source>
        <dbReference type="SAM" id="SignalP"/>
    </source>
</evidence>
<evidence type="ECO:0000256" key="7">
    <source>
        <dbReference type="ARBA" id="ARBA00023136"/>
    </source>
</evidence>
<dbReference type="EMBL" id="JAGPXD010000001">
    <property type="protein sequence ID" value="KAH7374452.1"/>
    <property type="molecule type" value="Genomic_DNA"/>
</dbReference>
<dbReference type="EC" id="3.2.1.101" evidence="4 10"/>
<comment type="subcellular location">
    <subcellularLocation>
        <location evidence="2">Endomembrane system</location>
    </subcellularLocation>
</comment>
<comment type="similarity">
    <text evidence="3 10">Belongs to the glycosyl hydrolase 76 family.</text>
</comment>
<feature type="compositionally biased region" description="Low complexity" evidence="11">
    <location>
        <begin position="441"/>
        <end position="450"/>
    </location>
</feature>
<keyword evidence="6 10" id="KW-0378">Hydrolase</keyword>
<dbReference type="OrthoDB" id="4187847at2759"/>